<feature type="transmembrane region" description="Helical" evidence="1">
    <location>
        <begin position="27"/>
        <end position="48"/>
    </location>
</feature>
<organism evidence="2 3">
    <name type="scientific">Elysia marginata</name>
    <dbReference type="NCBI Taxonomy" id="1093978"/>
    <lineage>
        <taxon>Eukaryota</taxon>
        <taxon>Metazoa</taxon>
        <taxon>Spiralia</taxon>
        <taxon>Lophotrochozoa</taxon>
        <taxon>Mollusca</taxon>
        <taxon>Gastropoda</taxon>
        <taxon>Heterobranchia</taxon>
        <taxon>Euthyneura</taxon>
        <taxon>Panpulmonata</taxon>
        <taxon>Sacoglossa</taxon>
        <taxon>Placobranchoidea</taxon>
        <taxon>Plakobranchidae</taxon>
        <taxon>Elysia</taxon>
    </lineage>
</organism>
<keyword evidence="1" id="KW-0472">Membrane</keyword>
<keyword evidence="1" id="KW-0812">Transmembrane</keyword>
<evidence type="ECO:0000313" key="2">
    <source>
        <dbReference type="EMBL" id="GFR92939.1"/>
    </source>
</evidence>
<evidence type="ECO:0000313" key="3">
    <source>
        <dbReference type="Proteomes" id="UP000762676"/>
    </source>
</evidence>
<reference evidence="2 3" key="1">
    <citation type="journal article" date="2021" name="Elife">
        <title>Chloroplast acquisition without the gene transfer in kleptoplastic sea slugs, Plakobranchus ocellatus.</title>
        <authorList>
            <person name="Maeda T."/>
            <person name="Takahashi S."/>
            <person name="Yoshida T."/>
            <person name="Shimamura S."/>
            <person name="Takaki Y."/>
            <person name="Nagai Y."/>
            <person name="Toyoda A."/>
            <person name="Suzuki Y."/>
            <person name="Arimoto A."/>
            <person name="Ishii H."/>
            <person name="Satoh N."/>
            <person name="Nishiyama T."/>
            <person name="Hasebe M."/>
            <person name="Maruyama T."/>
            <person name="Minagawa J."/>
            <person name="Obokata J."/>
            <person name="Shigenobu S."/>
        </authorList>
    </citation>
    <scope>NUCLEOTIDE SEQUENCE [LARGE SCALE GENOMIC DNA]</scope>
</reference>
<comment type="caution">
    <text evidence="2">The sequence shown here is derived from an EMBL/GenBank/DDBJ whole genome shotgun (WGS) entry which is preliminary data.</text>
</comment>
<dbReference type="Proteomes" id="UP000762676">
    <property type="component" value="Unassembled WGS sequence"/>
</dbReference>
<keyword evidence="1" id="KW-1133">Transmembrane helix</keyword>
<accession>A0AAV4H5E8</accession>
<dbReference type="EMBL" id="BMAT01008803">
    <property type="protein sequence ID" value="GFR92939.1"/>
    <property type="molecule type" value="Genomic_DNA"/>
</dbReference>
<dbReference type="AlphaFoldDB" id="A0AAV4H5E8"/>
<sequence>MHVLSTSCQKLVSRAYVGNDALGKTHLAATIAVFTVVLVVVVVVVVVVVEAVVVVRAVVVVVVVVVVVLVYDVVKTNTGAPQECVLSPVLFTSYTNDCRSSREDVVPLLKFADATTLQGLINANDETAYRS</sequence>
<name>A0AAV4H5E8_9GAST</name>
<gene>
    <name evidence="2" type="ORF">ElyMa_004365700</name>
</gene>
<evidence type="ECO:0000256" key="1">
    <source>
        <dbReference type="SAM" id="Phobius"/>
    </source>
</evidence>
<feature type="transmembrane region" description="Helical" evidence="1">
    <location>
        <begin position="54"/>
        <end position="74"/>
    </location>
</feature>
<keyword evidence="3" id="KW-1185">Reference proteome</keyword>
<protein>
    <submittedName>
        <fullName evidence="2">Battrachocottus baikalensis orf1 and orf2 genes</fullName>
    </submittedName>
</protein>
<proteinExistence type="predicted"/>